<organism evidence="1 2">
    <name type="scientific">Pseudomonas syringae pv. syringae (strain B728a)</name>
    <dbReference type="NCBI Taxonomy" id="205918"/>
    <lineage>
        <taxon>Bacteria</taxon>
        <taxon>Pseudomonadati</taxon>
        <taxon>Pseudomonadota</taxon>
        <taxon>Gammaproteobacteria</taxon>
        <taxon>Pseudomonadales</taxon>
        <taxon>Pseudomonadaceae</taxon>
        <taxon>Pseudomonas</taxon>
        <taxon>Pseudomonas syringae</taxon>
    </lineage>
</organism>
<protein>
    <recommendedName>
        <fullName evidence="3">DUF2971 domain-containing protein</fullName>
    </recommendedName>
</protein>
<dbReference type="eggNOG" id="ENOG5031W6X">
    <property type="taxonomic scope" value="Bacteria"/>
</dbReference>
<dbReference type="EMBL" id="CP000075">
    <property type="protein sequence ID" value="AAY37865.1"/>
    <property type="molecule type" value="Genomic_DNA"/>
</dbReference>
<gene>
    <name evidence="1" type="ordered locus">Psyr_2826</name>
</gene>
<evidence type="ECO:0008006" key="3">
    <source>
        <dbReference type="Google" id="ProtNLM"/>
    </source>
</evidence>
<evidence type="ECO:0000313" key="1">
    <source>
        <dbReference type="EMBL" id="AAY37865.1"/>
    </source>
</evidence>
<dbReference type="HOGENOM" id="CLU_050666_3_2_6"/>
<dbReference type="AlphaFoldDB" id="Q4ZSK7"/>
<name>Q4ZSK7_PSEU2</name>
<dbReference type="RefSeq" id="WP_011268013.1">
    <property type="nucleotide sequence ID" value="NC_007005.1"/>
</dbReference>
<dbReference type="STRING" id="205918.Psyr_2826"/>
<sequence>MRCYHFLNKKYGLEALEKNRLKVSTFDSVNDPFELFCHSLDNRELRKRMGSFKKSTAAEAGMICFSRAMSSPVQWAHYAGRHNGICLGFDIPDKFVTAVNYVSERLDFRPDRPWDSEKVDQRVEEAFLTKFDHWRYEEEVRLFGSLGKPDPESGLYFESFSDSICLAEVVVGFASDISRKEIQDILGHNLSKIECYKVRPAFKSFAMVRNRDGKW</sequence>
<dbReference type="Proteomes" id="UP000000426">
    <property type="component" value="Chromosome"/>
</dbReference>
<evidence type="ECO:0000313" key="2">
    <source>
        <dbReference type="Proteomes" id="UP000000426"/>
    </source>
</evidence>
<dbReference type="KEGG" id="psb:Psyr_2826"/>
<proteinExistence type="predicted"/>
<accession>Q4ZSK7</accession>
<dbReference type="OrthoDB" id="4119964at2"/>
<reference evidence="1 2" key="1">
    <citation type="journal article" date="2005" name="Proc. Natl. Acad. Sci. U.S.A.">
        <title>Comparison of the complete genome sequences of Pseudomonas syringae pv. syringae B728a and pv. tomato DC3000.</title>
        <authorList>
            <person name="Feil H."/>
            <person name="Feil W.S."/>
            <person name="Chain P."/>
            <person name="Larimer F."/>
            <person name="Dibartolo G."/>
            <person name="Copeland A."/>
            <person name="Lykidis A."/>
            <person name="Trong S."/>
            <person name="Nolan M."/>
            <person name="Goltsman E."/>
            <person name="Thiel J."/>
            <person name="Malfatti S."/>
            <person name="Loper J.E."/>
            <person name="Lapidus A."/>
            <person name="Detter J.C."/>
            <person name="Land M."/>
            <person name="Richardson P.M."/>
            <person name="Kyrpides N.C."/>
            <person name="Ivanova N."/>
            <person name="Lindow S.E."/>
        </authorList>
    </citation>
    <scope>NUCLEOTIDE SEQUENCE [LARGE SCALE GENOMIC DNA]</scope>
    <source>
        <strain evidence="1 2">B728a</strain>
    </source>
</reference>